<dbReference type="RefSeq" id="WP_143860381.1">
    <property type="nucleotide sequence ID" value="NZ_NGAF01000023.1"/>
</dbReference>
<comment type="caution">
    <text evidence="1">The sequence shown here is derived from an EMBL/GenBank/DDBJ whole genome shotgun (WGS) entry which is preliminary data.</text>
</comment>
<gene>
    <name evidence="1" type="ORF">B7C42_06893</name>
</gene>
<evidence type="ECO:0000313" key="1">
    <source>
        <dbReference type="EMBL" id="OXR41123.1"/>
    </source>
</evidence>
<organism evidence="1 2">
    <name type="scientific">Nocardia cerradoensis</name>
    <dbReference type="NCBI Taxonomy" id="85688"/>
    <lineage>
        <taxon>Bacteria</taxon>
        <taxon>Bacillati</taxon>
        <taxon>Actinomycetota</taxon>
        <taxon>Actinomycetes</taxon>
        <taxon>Mycobacteriales</taxon>
        <taxon>Nocardiaceae</taxon>
        <taxon>Nocardia</taxon>
    </lineage>
</organism>
<protein>
    <submittedName>
        <fullName evidence="1">Uncharacterized protein</fullName>
    </submittedName>
</protein>
<reference evidence="1 2" key="1">
    <citation type="submission" date="2017-07" db="EMBL/GenBank/DDBJ databases">
        <title>First draft Genome Sequence of Nocardia cerradoensis isolated from human infection.</title>
        <authorList>
            <person name="Carrasco G."/>
        </authorList>
    </citation>
    <scope>NUCLEOTIDE SEQUENCE [LARGE SCALE GENOMIC DNA]</scope>
    <source>
        <strain evidence="1 2">CNM20130759</strain>
    </source>
</reference>
<dbReference type="EMBL" id="NGAF01000023">
    <property type="protein sequence ID" value="OXR41123.1"/>
    <property type="molecule type" value="Genomic_DNA"/>
</dbReference>
<evidence type="ECO:0000313" key="2">
    <source>
        <dbReference type="Proteomes" id="UP000215506"/>
    </source>
</evidence>
<dbReference type="AlphaFoldDB" id="A0A231GWX6"/>
<name>A0A231GWX6_9NOCA</name>
<proteinExistence type="predicted"/>
<dbReference type="Proteomes" id="UP000215506">
    <property type="component" value="Unassembled WGS sequence"/>
</dbReference>
<keyword evidence="2" id="KW-1185">Reference proteome</keyword>
<accession>A0A231GWX6</accession>
<sequence>MNSGEIDHIANIERFIEQLGGEEWLSQARPSETNPTPNPIALWVGDYRGGLRDPAGLEKNQSFLRLSRLAFYVSILKSASVANLDDRLDELHKGAGERVLSAVHEIQVAGEYVARGNSVAFIPETTTPTADIAVNGSMEVECKYKTGAFSSRDKNRMNLYKILNSKLQKLYHAGVEASGLVVEATFEVEPTREMIDEILAATRSCLRPVRSDPLRVTSSLLSYTITTIPGKQVVSDSLTIPHGQDVTFQTFQLGGTVAERPDGSLGFTRPIALGLRCKVEMDVVGTIRSSIKSAIKQLTGDCPGVVVIDVGDFLGTVDHSEVPGLTAAIEKIFQNNSRLSRLELVADYFAEIEGRLHLQRKVQYLENNAARRFAPRV</sequence>